<feature type="transmembrane region" description="Helical" evidence="1">
    <location>
        <begin position="302"/>
        <end position="320"/>
    </location>
</feature>
<feature type="transmembrane region" description="Helical" evidence="1">
    <location>
        <begin position="274"/>
        <end position="295"/>
    </location>
</feature>
<keyword evidence="2" id="KW-0732">Signal</keyword>
<gene>
    <name evidence="3" type="ORF">A2368_00460</name>
</gene>
<proteinExistence type="predicted"/>
<keyword evidence="1" id="KW-1133">Transmembrane helix</keyword>
<dbReference type="AlphaFoldDB" id="A0A1F5FHZ3"/>
<keyword evidence="1" id="KW-0472">Membrane</keyword>
<keyword evidence="1" id="KW-0812">Transmembrane</keyword>
<evidence type="ECO:0008006" key="5">
    <source>
        <dbReference type="Google" id="ProtNLM"/>
    </source>
</evidence>
<sequence>MSKFKAYLFILLATSLAYATSLKYGFSQDDWYFLLISRATNLSEVINFFNPLAQSGFAFFRPLGTQLYYFLFTSVFGLTFAPLFMHIFMLLLQASNGYLVYRLAQKLRLPPLSAFLVGLAYATHSAQFLSLFYIAATQQLLAAFFGLYSLNHFLDRRRFLSILFFILALLSKETAIVIPAVAFILYALTHPILKVKPLIINFSPYFLLSLVYLLVRYLLPHTIQSEYHFAFGLNVVSTLRWYLLFAFGAAEEWLRYTTYPFGINLLQFIHDFGILGFSVVVFTLATFSLFILASFRSFSRRTLLYLAWFVLALAPVLLLANHRYPHYLDLALIPLLLILYRYYHGKWQYVVTILILLGSISNIWLSERLHWTTNRSQMAASAQSTLDWSSICTHSSVVFIGPDPLPRELSYTLSLANGPQVICQNSLQSVYYQGVDPVVDPAAFPIDISSVFK</sequence>
<dbReference type="EMBL" id="MFAM01000024">
    <property type="protein sequence ID" value="OGD79200.1"/>
    <property type="molecule type" value="Genomic_DNA"/>
</dbReference>
<feature type="transmembrane region" description="Helical" evidence="1">
    <location>
        <begin position="130"/>
        <end position="150"/>
    </location>
</feature>
<evidence type="ECO:0000313" key="3">
    <source>
        <dbReference type="EMBL" id="OGD79200.1"/>
    </source>
</evidence>
<feature type="transmembrane region" description="Helical" evidence="1">
    <location>
        <begin position="231"/>
        <end position="250"/>
    </location>
</feature>
<organism evidence="3 4">
    <name type="scientific">Candidatus Collierbacteria bacterium RIFOXYB1_FULL_49_13</name>
    <dbReference type="NCBI Taxonomy" id="1817728"/>
    <lineage>
        <taxon>Bacteria</taxon>
        <taxon>Candidatus Collieribacteriota</taxon>
    </lineage>
</organism>
<dbReference type="Proteomes" id="UP000176682">
    <property type="component" value="Unassembled WGS sequence"/>
</dbReference>
<feature type="signal peptide" evidence="2">
    <location>
        <begin position="1"/>
        <end position="19"/>
    </location>
</feature>
<name>A0A1F5FHZ3_9BACT</name>
<feature type="transmembrane region" description="Helical" evidence="1">
    <location>
        <begin position="162"/>
        <end position="186"/>
    </location>
</feature>
<feature type="transmembrane region" description="Helical" evidence="1">
    <location>
        <begin position="67"/>
        <end position="95"/>
    </location>
</feature>
<evidence type="ECO:0000256" key="1">
    <source>
        <dbReference type="SAM" id="Phobius"/>
    </source>
</evidence>
<protein>
    <recommendedName>
        <fullName evidence="5">Glycosyltransferase RgtA/B/C/D-like domain-containing protein</fullName>
    </recommendedName>
</protein>
<reference evidence="3 4" key="1">
    <citation type="journal article" date="2016" name="Nat. Commun.">
        <title>Thousands of microbial genomes shed light on interconnected biogeochemical processes in an aquifer system.</title>
        <authorList>
            <person name="Anantharaman K."/>
            <person name="Brown C.T."/>
            <person name="Hug L.A."/>
            <person name="Sharon I."/>
            <person name="Castelle C.J."/>
            <person name="Probst A.J."/>
            <person name="Thomas B.C."/>
            <person name="Singh A."/>
            <person name="Wilkins M.J."/>
            <person name="Karaoz U."/>
            <person name="Brodie E.L."/>
            <person name="Williams K.H."/>
            <person name="Hubbard S.S."/>
            <person name="Banfield J.F."/>
        </authorList>
    </citation>
    <scope>NUCLEOTIDE SEQUENCE [LARGE SCALE GENOMIC DNA]</scope>
</reference>
<evidence type="ECO:0000313" key="4">
    <source>
        <dbReference type="Proteomes" id="UP000176682"/>
    </source>
</evidence>
<feature type="transmembrane region" description="Helical" evidence="1">
    <location>
        <begin position="107"/>
        <end position="124"/>
    </location>
</feature>
<accession>A0A1F5FHZ3</accession>
<comment type="caution">
    <text evidence="3">The sequence shown here is derived from an EMBL/GenBank/DDBJ whole genome shotgun (WGS) entry which is preliminary data.</text>
</comment>
<feature type="transmembrane region" description="Helical" evidence="1">
    <location>
        <begin position="349"/>
        <end position="365"/>
    </location>
</feature>
<feature type="chain" id="PRO_5009518601" description="Glycosyltransferase RgtA/B/C/D-like domain-containing protein" evidence="2">
    <location>
        <begin position="20"/>
        <end position="453"/>
    </location>
</feature>
<evidence type="ECO:0000256" key="2">
    <source>
        <dbReference type="SAM" id="SignalP"/>
    </source>
</evidence>
<feature type="transmembrane region" description="Helical" evidence="1">
    <location>
        <begin position="198"/>
        <end position="219"/>
    </location>
</feature>